<reference evidence="1" key="1">
    <citation type="journal article" date="2014" name="Front. Microbiol.">
        <title>High frequency of phylogenetically diverse reductive dehalogenase-homologous genes in deep subseafloor sedimentary metagenomes.</title>
        <authorList>
            <person name="Kawai M."/>
            <person name="Futagami T."/>
            <person name="Toyoda A."/>
            <person name="Takaki Y."/>
            <person name="Nishi S."/>
            <person name="Hori S."/>
            <person name="Arai W."/>
            <person name="Tsubouchi T."/>
            <person name="Morono Y."/>
            <person name="Uchiyama I."/>
            <person name="Ito T."/>
            <person name="Fujiyama A."/>
            <person name="Inagaki F."/>
            <person name="Takami H."/>
        </authorList>
    </citation>
    <scope>NUCLEOTIDE SEQUENCE</scope>
    <source>
        <strain evidence="1">Expedition CK06-06</strain>
    </source>
</reference>
<dbReference type="SUPFAM" id="SSF48371">
    <property type="entry name" value="ARM repeat"/>
    <property type="match status" value="1"/>
</dbReference>
<organism evidence="1">
    <name type="scientific">marine sediment metagenome</name>
    <dbReference type="NCBI Taxonomy" id="412755"/>
    <lineage>
        <taxon>unclassified sequences</taxon>
        <taxon>metagenomes</taxon>
        <taxon>ecological metagenomes</taxon>
    </lineage>
</organism>
<evidence type="ECO:0000313" key="1">
    <source>
        <dbReference type="EMBL" id="GAG03194.1"/>
    </source>
</evidence>
<dbReference type="InterPro" id="IPR016024">
    <property type="entry name" value="ARM-type_fold"/>
</dbReference>
<proteinExistence type="predicted"/>
<sequence length="273" mass="29495">DAMDDIDIEDEEDDVIPTGKTDDASGMVGILAGKKTVAQQAGVIRCLGLMKSGKALPHLDRIAGAEQAPLRQAAAFALGQYDKDTGIETLQALAKDKEVAVAFEAAHSLWQRQQVPDNALSLARQEIIARPTNASALNVLAKEGTAEDAGRLSQYLTDPVAERRLLGIEGLLRLGKAEDNQIAVWLSDPSTAVARTAITNFSRKQLARHQPALLRLANHPHSVLAEAARAALADFMPRDPDKRMEFELAMEHPYVRRGIIEKLARDGSGKALA</sequence>
<dbReference type="AlphaFoldDB" id="X0UBL5"/>
<dbReference type="Gene3D" id="1.25.10.10">
    <property type="entry name" value="Leucine-rich Repeat Variant"/>
    <property type="match status" value="2"/>
</dbReference>
<evidence type="ECO:0008006" key="2">
    <source>
        <dbReference type="Google" id="ProtNLM"/>
    </source>
</evidence>
<feature type="non-terminal residue" evidence="1">
    <location>
        <position position="1"/>
    </location>
</feature>
<protein>
    <recommendedName>
        <fullName evidence="2">HEAT repeat domain-containing protein</fullName>
    </recommendedName>
</protein>
<gene>
    <name evidence="1" type="ORF">S01H1_32439</name>
</gene>
<accession>X0UBL5</accession>
<comment type="caution">
    <text evidence="1">The sequence shown here is derived from an EMBL/GenBank/DDBJ whole genome shotgun (WGS) entry which is preliminary data.</text>
</comment>
<dbReference type="InterPro" id="IPR011989">
    <property type="entry name" value="ARM-like"/>
</dbReference>
<feature type="non-terminal residue" evidence="1">
    <location>
        <position position="273"/>
    </location>
</feature>
<dbReference type="EMBL" id="BARS01020086">
    <property type="protein sequence ID" value="GAG03194.1"/>
    <property type="molecule type" value="Genomic_DNA"/>
</dbReference>
<name>X0UBL5_9ZZZZ</name>